<gene>
    <name evidence="1" type="ORF">XB16_3470</name>
</gene>
<dbReference type="InterPro" id="IPR058081">
    <property type="entry name" value="LBF_2127"/>
</dbReference>
<name>A0A2P1QXZ4_9LEPT</name>
<evidence type="ECO:0000313" key="2">
    <source>
        <dbReference type="Proteomes" id="UP000033961"/>
    </source>
</evidence>
<proteinExistence type="predicted"/>
<keyword evidence="1" id="KW-0449">Lipoprotein</keyword>
<accession>A0A2P1QXZ4</accession>
<dbReference type="NCBIfam" id="NF047770">
    <property type="entry name" value="LBF_2127_lipo"/>
    <property type="match status" value="1"/>
</dbReference>
<dbReference type="AlphaFoldDB" id="A0A2P1QXZ4"/>
<dbReference type="PROSITE" id="PS51257">
    <property type="entry name" value="PROKAR_LIPOPROTEIN"/>
    <property type="match status" value="1"/>
</dbReference>
<sequence length="211" mass="24962">MAKVYSLFFVSLIFLMGACSVDIKQVPPIRNEIYSEQTNAVRSVYIRKFDFILADRDLYLKSWKVVFRNMLRLNDLSLRVFDVEKDPIEVSTQKVLDIEMRPTYDDSFVWWATWPAVYPLVGYWPFQIRETNYQVELRASILQNNSLIHHRTIVKKNHHKVVYYGFFRTNEIEKMIETTNREAMEECAKEIVRLLSAVALPVISWIKVQTA</sequence>
<organism evidence="1 2">
    <name type="scientific">Leptospira santarosai</name>
    <dbReference type="NCBI Taxonomy" id="28183"/>
    <lineage>
        <taxon>Bacteria</taxon>
        <taxon>Pseudomonadati</taxon>
        <taxon>Spirochaetota</taxon>
        <taxon>Spirochaetia</taxon>
        <taxon>Leptospirales</taxon>
        <taxon>Leptospiraceae</taxon>
        <taxon>Leptospira</taxon>
    </lineage>
</organism>
<protein>
    <submittedName>
        <fullName evidence="1">Lipoprotein</fullName>
    </submittedName>
</protein>
<evidence type="ECO:0000313" key="1">
    <source>
        <dbReference type="EMBL" id="AVQ13752.1"/>
    </source>
</evidence>
<dbReference type="Proteomes" id="UP000033961">
    <property type="component" value="Chromosome I"/>
</dbReference>
<dbReference type="EMBL" id="CP027843">
    <property type="protein sequence ID" value="AVQ13752.1"/>
    <property type="molecule type" value="Genomic_DNA"/>
</dbReference>
<reference evidence="1 2" key="1">
    <citation type="journal article" date="2015" name="Genome Announc.">
        <title>Draft Genome Sequences of Leptospira santarosai Strains U160, U164, and U233, Isolated from Asymptomatic Cattle.</title>
        <authorList>
            <person name="Kremer F.S."/>
            <person name="Eslabao M.R."/>
            <person name="Provisor M."/>
            <person name="Woloski R.D."/>
            <person name="Ramires O.V."/>
            <person name="Moreno L.Z."/>
            <person name="Moreno A.M."/>
            <person name="Hamond C."/>
            <person name="Lilenbaum W."/>
            <person name="Dellagostin O.A."/>
        </authorList>
    </citation>
    <scope>NUCLEOTIDE SEQUENCE [LARGE SCALE GENOMIC DNA]</scope>
    <source>
        <strain evidence="1 2">U160</strain>
    </source>
</reference>